<name>A0A3S4R5U0_PSEFL</name>
<evidence type="ECO:0000259" key="2">
    <source>
        <dbReference type="PROSITE" id="PS50943"/>
    </source>
</evidence>
<evidence type="ECO:0000256" key="1">
    <source>
        <dbReference type="SAM" id="MobiDB-lite"/>
    </source>
</evidence>
<proteinExistence type="predicted"/>
<dbReference type="InterPro" id="IPR010982">
    <property type="entry name" value="Lambda_DNA-bd_dom_sf"/>
</dbReference>
<feature type="region of interest" description="Disordered" evidence="1">
    <location>
        <begin position="95"/>
        <end position="114"/>
    </location>
</feature>
<dbReference type="Gene3D" id="1.10.260.40">
    <property type="entry name" value="lambda repressor-like DNA-binding domains"/>
    <property type="match status" value="1"/>
</dbReference>
<dbReference type="GO" id="GO:0003677">
    <property type="term" value="F:DNA binding"/>
    <property type="evidence" value="ECO:0007669"/>
    <property type="project" value="InterPro"/>
</dbReference>
<dbReference type="CDD" id="cd00093">
    <property type="entry name" value="HTH_XRE"/>
    <property type="match status" value="1"/>
</dbReference>
<evidence type="ECO:0000313" key="3">
    <source>
        <dbReference type="EMBL" id="VEF10804.1"/>
    </source>
</evidence>
<dbReference type="PROSITE" id="PS50943">
    <property type="entry name" value="HTH_CROC1"/>
    <property type="match status" value="1"/>
</dbReference>
<dbReference type="AlphaFoldDB" id="A0A3S4R5U0"/>
<evidence type="ECO:0000313" key="4">
    <source>
        <dbReference type="Proteomes" id="UP000281909"/>
    </source>
</evidence>
<reference evidence="3 4" key="1">
    <citation type="submission" date="2018-12" db="EMBL/GenBank/DDBJ databases">
        <authorList>
            <consortium name="Pathogen Informatics"/>
        </authorList>
    </citation>
    <scope>NUCLEOTIDE SEQUENCE [LARGE SCALE GENOMIC DNA]</scope>
    <source>
        <strain evidence="3 4">NCTC9428</strain>
    </source>
</reference>
<sequence length="156" mass="17316">MIVKEEIAITLRAVRELKGVRPDALAGAISQNNLSMIEQGKTLATLSTLLKVAECLDMHILSLLALALAQRTQDTPEHELQKALEDVRRFRDAGGLQTMEHQKQDGELKKRARGTKANLENVQAVLKLKELGKTQKEAARDLGLPATTVHRYWTKG</sequence>
<feature type="domain" description="HTH cro/C1-type" evidence="2">
    <location>
        <begin position="11"/>
        <end position="63"/>
    </location>
</feature>
<dbReference type="Proteomes" id="UP000281909">
    <property type="component" value="Chromosome"/>
</dbReference>
<dbReference type="Pfam" id="PF01381">
    <property type="entry name" value="HTH_3"/>
    <property type="match status" value="1"/>
</dbReference>
<dbReference type="EMBL" id="LR134318">
    <property type="protein sequence ID" value="VEF10804.1"/>
    <property type="molecule type" value="Genomic_DNA"/>
</dbReference>
<dbReference type="RefSeq" id="WP_126362835.1">
    <property type="nucleotide sequence ID" value="NZ_LR134318.1"/>
</dbReference>
<dbReference type="OrthoDB" id="6921721at2"/>
<organism evidence="3 4">
    <name type="scientific">Pseudomonas fluorescens</name>
    <dbReference type="NCBI Taxonomy" id="294"/>
    <lineage>
        <taxon>Bacteria</taxon>
        <taxon>Pseudomonadati</taxon>
        <taxon>Pseudomonadota</taxon>
        <taxon>Gammaproteobacteria</taxon>
        <taxon>Pseudomonadales</taxon>
        <taxon>Pseudomonadaceae</taxon>
        <taxon>Pseudomonas</taxon>
    </lineage>
</organism>
<dbReference type="SMART" id="SM00530">
    <property type="entry name" value="HTH_XRE"/>
    <property type="match status" value="1"/>
</dbReference>
<feature type="compositionally biased region" description="Basic and acidic residues" evidence="1">
    <location>
        <begin position="100"/>
        <end position="109"/>
    </location>
</feature>
<accession>A0A3S4R5U0</accession>
<dbReference type="InterPro" id="IPR001387">
    <property type="entry name" value="Cro/C1-type_HTH"/>
</dbReference>
<gene>
    <name evidence="3" type="ORF">NCTC9428_02417</name>
</gene>
<dbReference type="SUPFAM" id="SSF47413">
    <property type="entry name" value="lambda repressor-like DNA-binding domains"/>
    <property type="match status" value="1"/>
</dbReference>
<protein>
    <submittedName>
        <fullName evidence="3">Fis family transcriptional regulator</fullName>
    </submittedName>
</protein>